<dbReference type="InterPro" id="IPR000719">
    <property type="entry name" value="Prot_kinase_dom"/>
</dbReference>
<dbReference type="PROSITE" id="PS50011">
    <property type="entry name" value="PROTEIN_KINASE_DOM"/>
    <property type="match status" value="1"/>
</dbReference>
<dbReference type="GO" id="GO:0004674">
    <property type="term" value="F:protein serine/threonine kinase activity"/>
    <property type="evidence" value="ECO:0007669"/>
    <property type="project" value="TreeGrafter"/>
</dbReference>
<dbReference type="AlphaFoldDB" id="A0A0K6FRJ4"/>
<dbReference type="Proteomes" id="UP000044841">
    <property type="component" value="Unassembled WGS sequence"/>
</dbReference>
<dbReference type="InterPro" id="IPR011009">
    <property type="entry name" value="Kinase-like_dom_sf"/>
</dbReference>
<protein>
    <submittedName>
        <fullName evidence="3">Mitogen-activated protein kinase kinase kinase 19</fullName>
    </submittedName>
</protein>
<name>A0A0K6FRJ4_9AGAM</name>
<dbReference type="EMBL" id="CYGV01000546">
    <property type="protein sequence ID" value="CUA68732.1"/>
    <property type="molecule type" value="Genomic_DNA"/>
</dbReference>
<organism evidence="3 4">
    <name type="scientific">Rhizoctonia solani</name>
    <dbReference type="NCBI Taxonomy" id="456999"/>
    <lineage>
        <taxon>Eukaryota</taxon>
        <taxon>Fungi</taxon>
        <taxon>Dikarya</taxon>
        <taxon>Basidiomycota</taxon>
        <taxon>Agaricomycotina</taxon>
        <taxon>Agaricomycetes</taxon>
        <taxon>Cantharellales</taxon>
        <taxon>Ceratobasidiaceae</taxon>
        <taxon>Rhizoctonia</taxon>
    </lineage>
</organism>
<dbReference type="GO" id="GO:0005524">
    <property type="term" value="F:ATP binding"/>
    <property type="evidence" value="ECO:0007669"/>
    <property type="project" value="InterPro"/>
</dbReference>
<feature type="region of interest" description="Disordered" evidence="1">
    <location>
        <begin position="282"/>
        <end position="304"/>
    </location>
</feature>
<sequence length="566" mass="63313">MMLTLVRIDQILKYACSLDTINWANLKDQILLMQYEAGRNHSGLVWIEHRVSNVLNLMDIGEVLGLGCWSTHSSLELFGDEIYQYNCKARELDYIGSRDTIESRIILEGYRDQLSMQVGILSNPTIQESRVGTRLESFLKALGHVSPLSCKGLGLIGTSPRVHMMMVSGQSSRVYSIMKHAYEQDIIFKDRRGDLCSGLIIWKSYNLPRRLYWTLYRLEMNQQSDIYPLVPVELPLTREQTVDKTPVEHFQTLLDTWQRIMGLEKQQSGDLDNIWLIEHSQNSPSSSSSGASFRHTNGNDIAISHPETRNRSSIYLDNLTVARNILRQLAVHGCENLTDHIDQGSFGSLPLCRGGFGDVYRGNLTSGLRVAVKTPQISLNILEDNPGYLKDVAREIHTWSKCDHPNVLQFLGLAEFRGQIGMVAPWMEYGNLPRYLEKALSTDRCKLSTQTCQGVAYLHDIGIVHGDLKGENVLISGDGVAFISDFGGSLLKNRSLNIVPLEKGSCLTYRWAAPELLLQGGIGEAVESNDLTSIETRMSQASAECALNTRASDIYALGMTILVSHS</sequence>
<evidence type="ECO:0000256" key="1">
    <source>
        <dbReference type="SAM" id="MobiDB-lite"/>
    </source>
</evidence>
<evidence type="ECO:0000313" key="3">
    <source>
        <dbReference type="EMBL" id="CUA68732.1"/>
    </source>
</evidence>
<accession>A0A0K6FRJ4</accession>
<dbReference type="PANTHER" id="PTHR44329">
    <property type="entry name" value="SERINE/THREONINE-PROTEIN KINASE TNNI3K-RELATED"/>
    <property type="match status" value="1"/>
</dbReference>
<keyword evidence="3" id="KW-0808">Transferase</keyword>
<keyword evidence="3" id="KW-0418">Kinase</keyword>
<dbReference type="InterPro" id="IPR051681">
    <property type="entry name" value="Ser/Thr_Kinases-Pseudokinases"/>
</dbReference>
<feature type="domain" description="Protein kinase" evidence="2">
    <location>
        <begin position="345"/>
        <end position="566"/>
    </location>
</feature>
<dbReference type="PROSITE" id="PS00108">
    <property type="entry name" value="PROTEIN_KINASE_ST"/>
    <property type="match status" value="1"/>
</dbReference>
<dbReference type="InterPro" id="IPR008271">
    <property type="entry name" value="Ser/Thr_kinase_AS"/>
</dbReference>
<feature type="compositionally biased region" description="Low complexity" evidence="1">
    <location>
        <begin position="282"/>
        <end position="292"/>
    </location>
</feature>
<dbReference type="Gene3D" id="1.10.510.10">
    <property type="entry name" value="Transferase(Phosphotransferase) domain 1"/>
    <property type="match status" value="1"/>
</dbReference>
<dbReference type="PANTHER" id="PTHR44329:SF214">
    <property type="entry name" value="PROTEIN KINASE DOMAIN-CONTAINING PROTEIN"/>
    <property type="match status" value="1"/>
</dbReference>
<dbReference type="SMART" id="SM00220">
    <property type="entry name" value="S_TKc"/>
    <property type="match status" value="1"/>
</dbReference>
<keyword evidence="4" id="KW-1185">Reference proteome</keyword>
<reference evidence="3 4" key="1">
    <citation type="submission" date="2015-07" db="EMBL/GenBank/DDBJ databases">
        <authorList>
            <person name="Noorani M."/>
        </authorList>
    </citation>
    <scope>NUCLEOTIDE SEQUENCE [LARGE SCALE GENOMIC DNA]</scope>
    <source>
        <strain evidence="3">BBA 69670</strain>
    </source>
</reference>
<evidence type="ECO:0000259" key="2">
    <source>
        <dbReference type="PROSITE" id="PS50011"/>
    </source>
</evidence>
<gene>
    <name evidence="3" type="ORF">RSOLAG22IIIB_08102</name>
</gene>
<proteinExistence type="predicted"/>
<dbReference type="Pfam" id="PF00069">
    <property type="entry name" value="Pkinase"/>
    <property type="match status" value="1"/>
</dbReference>
<dbReference type="SUPFAM" id="SSF56112">
    <property type="entry name" value="Protein kinase-like (PK-like)"/>
    <property type="match status" value="1"/>
</dbReference>
<evidence type="ECO:0000313" key="4">
    <source>
        <dbReference type="Proteomes" id="UP000044841"/>
    </source>
</evidence>